<dbReference type="EC" id="3.6.1.9" evidence="6"/>
<dbReference type="HAMAP" id="MF_00528">
    <property type="entry name" value="Maf"/>
    <property type="match status" value="1"/>
</dbReference>
<dbReference type="HOGENOM" id="CLU_040416_0_0_9"/>
<dbReference type="Pfam" id="PF02545">
    <property type="entry name" value="Maf"/>
    <property type="match status" value="1"/>
</dbReference>
<evidence type="ECO:0000313" key="8">
    <source>
        <dbReference type="Proteomes" id="UP000011747"/>
    </source>
</evidence>
<feature type="site" description="Important for substrate specificity" evidence="6">
    <location>
        <position position="152"/>
    </location>
</feature>
<dbReference type="FunFam" id="3.90.950.10:FF:000005">
    <property type="entry name" value="7-methyl-GTP pyrophosphatase"/>
    <property type="match status" value="1"/>
</dbReference>
<feature type="site" description="Important for substrate specificity" evidence="6">
    <location>
        <position position="12"/>
    </location>
</feature>
<dbReference type="GO" id="GO:0036221">
    <property type="term" value="F:UTP diphosphatase activity"/>
    <property type="evidence" value="ECO:0007669"/>
    <property type="project" value="RHEA"/>
</dbReference>
<proteinExistence type="inferred from homology"/>
<sequence length="191" mass="21197">MQKLILASSSPRRKALLQRLNIPFTVEISHVEEKISPEAPPDEAVMSLALQKAKAVASHAPEAFVMGADTMVSIHNQILGKPKSREEAKNMLKMLSGQTHSVYTGTAIVHGEQQRVFYERTDVTFWTLPDDVIDDYLNSGESFDKAGAYGIQGLGSIFVKEIHGDFFSVVGLPIARVFWTLKEMGYRPFVS</sequence>
<comment type="caution">
    <text evidence="7">The sequence shown here is derived from an EMBL/GenBank/DDBJ whole genome shotgun (WGS) entry which is preliminary data.</text>
</comment>
<dbReference type="NCBIfam" id="TIGR00172">
    <property type="entry name" value="maf"/>
    <property type="match status" value="1"/>
</dbReference>
<keyword evidence="4 6" id="KW-0378">Hydrolase</keyword>
<comment type="caution">
    <text evidence="6">Lacks conserved residue(s) required for the propagation of feature annotation.</text>
</comment>
<dbReference type="Proteomes" id="UP000011747">
    <property type="component" value="Unassembled WGS sequence"/>
</dbReference>
<evidence type="ECO:0000256" key="6">
    <source>
        <dbReference type="HAMAP-Rule" id="MF_00528"/>
    </source>
</evidence>
<dbReference type="GO" id="GO:0036218">
    <property type="term" value="F:dTTP diphosphatase activity"/>
    <property type="evidence" value="ECO:0007669"/>
    <property type="project" value="RHEA"/>
</dbReference>
<organism evidence="7 8">
    <name type="scientific">Bacillus smithii 7_3_47FAA</name>
    <dbReference type="NCBI Taxonomy" id="665952"/>
    <lineage>
        <taxon>Bacteria</taxon>
        <taxon>Bacillati</taxon>
        <taxon>Bacillota</taxon>
        <taxon>Bacilli</taxon>
        <taxon>Bacillales</taxon>
        <taxon>Bacillaceae</taxon>
        <taxon>Bacillus</taxon>
    </lineage>
</organism>
<comment type="catalytic activity">
    <reaction evidence="6">
        <text>UTP + H2O = UMP + diphosphate + H(+)</text>
        <dbReference type="Rhea" id="RHEA:29395"/>
        <dbReference type="ChEBI" id="CHEBI:15377"/>
        <dbReference type="ChEBI" id="CHEBI:15378"/>
        <dbReference type="ChEBI" id="CHEBI:33019"/>
        <dbReference type="ChEBI" id="CHEBI:46398"/>
        <dbReference type="ChEBI" id="CHEBI:57865"/>
        <dbReference type="EC" id="3.6.1.9"/>
    </reaction>
</comment>
<dbReference type="InterPro" id="IPR029001">
    <property type="entry name" value="ITPase-like_fam"/>
</dbReference>
<reference evidence="7 8" key="1">
    <citation type="submission" date="2011-09" db="EMBL/GenBank/DDBJ databases">
        <title>The Genome Sequence of Bacillus smithii 7_3_47FAA.</title>
        <authorList>
            <consortium name="The Broad Institute Genome Sequencing Platform"/>
            <person name="Earl A."/>
            <person name="Ward D."/>
            <person name="Feldgarden M."/>
            <person name="Gevers D."/>
            <person name="Daigneault M."/>
            <person name="Strauss J."/>
            <person name="Allen-Vercoe E."/>
            <person name="Young S.K."/>
            <person name="Zeng Q."/>
            <person name="Gargeya S."/>
            <person name="Fitzgerald M."/>
            <person name="Haas B."/>
            <person name="Abouelleil A."/>
            <person name="Alvarado L."/>
            <person name="Arachchi H.M."/>
            <person name="Berlin A."/>
            <person name="Brown A."/>
            <person name="Chapman S.B."/>
            <person name="Chen Z."/>
            <person name="Dunbar C."/>
            <person name="Freedman E."/>
            <person name="Gearin G."/>
            <person name="Goldberg J."/>
            <person name="Griggs A."/>
            <person name="Gujja S."/>
            <person name="Heiman D."/>
            <person name="Howarth C."/>
            <person name="Larson L."/>
            <person name="Lui A."/>
            <person name="MacDonald P.J.P."/>
            <person name="Montmayeur A."/>
            <person name="Murphy C."/>
            <person name="Neiman D."/>
            <person name="Pearson M."/>
            <person name="Priest M."/>
            <person name="Roberts A."/>
            <person name="Saif S."/>
            <person name="Shea T."/>
            <person name="Shenoy N."/>
            <person name="Sisk P."/>
            <person name="Stolte C."/>
            <person name="Sykes S."/>
            <person name="Wortman J."/>
            <person name="Nusbaum C."/>
            <person name="Birren B."/>
        </authorList>
    </citation>
    <scope>NUCLEOTIDE SEQUENCE [LARGE SCALE GENOMIC DNA]</scope>
    <source>
        <strain evidence="7 8">7_3_47FAA</strain>
    </source>
</reference>
<evidence type="ECO:0000313" key="7">
    <source>
        <dbReference type="EMBL" id="EHL73380.1"/>
    </source>
</evidence>
<dbReference type="PATRIC" id="fig|665952.3.peg.3351"/>
<comment type="function">
    <text evidence="6">Nucleoside triphosphate pyrophosphatase that hydrolyzes dTTP and UTP. May have a dual role in cell division arrest and in preventing the incorporation of modified nucleotides into cellular nucleic acids.</text>
</comment>
<dbReference type="GO" id="GO:0009117">
    <property type="term" value="P:nucleotide metabolic process"/>
    <property type="evidence" value="ECO:0007669"/>
    <property type="project" value="UniProtKB-KW"/>
</dbReference>
<evidence type="ECO:0000256" key="5">
    <source>
        <dbReference type="ARBA" id="ARBA00023080"/>
    </source>
</evidence>
<keyword evidence="8" id="KW-1185">Reference proteome</keyword>
<gene>
    <name evidence="7" type="ORF">HMPREF1015_00433</name>
</gene>
<dbReference type="EMBL" id="ACWF01000158">
    <property type="protein sequence ID" value="EHL73380.1"/>
    <property type="molecule type" value="Genomic_DNA"/>
</dbReference>
<dbReference type="PIRSF" id="PIRSF006305">
    <property type="entry name" value="Maf"/>
    <property type="match status" value="1"/>
</dbReference>
<dbReference type="Gene3D" id="3.90.950.10">
    <property type="match status" value="1"/>
</dbReference>
<dbReference type="GO" id="GO:0005737">
    <property type="term" value="C:cytoplasm"/>
    <property type="evidence" value="ECO:0007669"/>
    <property type="project" value="UniProtKB-SubCell"/>
</dbReference>
<evidence type="ECO:0000256" key="4">
    <source>
        <dbReference type="ARBA" id="ARBA00022801"/>
    </source>
</evidence>
<keyword evidence="3 6" id="KW-0963">Cytoplasm</keyword>
<dbReference type="PANTHER" id="PTHR43213">
    <property type="entry name" value="BIFUNCTIONAL DTTP/UTP PYROPHOSPHATASE/METHYLTRANSFERASE PROTEIN-RELATED"/>
    <property type="match status" value="1"/>
</dbReference>
<dbReference type="CDD" id="cd00555">
    <property type="entry name" value="Maf"/>
    <property type="match status" value="1"/>
</dbReference>
<accession>G9QQ66</accession>
<evidence type="ECO:0000256" key="1">
    <source>
        <dbReference type="ARBA" id="ARBA00001968"/>
    </source>
</evidence>
<dbReference type="PANTHER" id="PTHR43213:SF5">
    <property type="entry name" value="BIFUNCTIONAL DTTP_UTP PYROPHOSPHATASE_METHYLTRANSFERASE PROTEIN-RELATED"/>
    <property type="match status" value="1"/>
</dbReference>
<protein>
    <recommendedName>
        <fullName evidence="6">dTTP/UTP pyrophosphatase</fullName>
        <shortName evidence="6">dTTPase/UTPase</shortName>
        <ecNumber evidence="6">3.6.1.9</ecNumber>
    </recommendedName>
    <alternativeName>
        <fullName evidence="6">Nucleoside triphosphate pyrophosphatase</fullName>
    </alternativeName>
    <alternativeName>
        <fullName evidence="6">Nucleotide pyrophosphatase</fullName>
        <shortName evidence="6">Nucleotide PPase</shortName>
    </alternativeName>
</protein>
<evidence type="ECO:0000256" key="2">
    <source>
        <dbReference type="ARBA" id="ARBA00004496"/>
    </source>
</evidence>
<name>G9QQ66_9BACI</name>
<comment type="catalytic activity">
    <reaction evidence="6">
        <text>dTTP + H2O = dTMP + diphosphate + H(+)</text>
        <dbReference type="Rhea" id="RHEA:28534"/>
        <dbReference type="ChEBI" id="CHEBI:15377"/>
        <dbReference type="ChEBI" id="CHEBI:15378"/>
        <dbReference type="ChEBI" id="CHEBI:33019"/>
        <dbReference type="ChEBI" id="CHEBI:37568"/>
        <dbReference type="ChEBI" id="CHEBI:63528"/>
        <dbReference type="EC" id="3.6.1.9"/>
    </reaction>
</comment>
<comment type="similarity">
    <text evidence="6">Belongs to the Maf family. YhdE subfamily.</text>
</comment>
<keyword evidence="5 6" id="KW-0546">Nucleotide metabolism</keyword>
<comment type="subcellular location">
    <subcellularLocation>
        <location evidence="2 6">Cytoplasm</location>
    </subcellularLocation>
</comment>
<feature type="site" description="Important for substrate specificity" evidence="6">
    <location>
        <position position="70"/>
    </location>
</feature>
<feature type="active site" description="Proton acceptor" evidence="6">
    <location>
        <position position="69"/>
    </location>
</feature>
<evidence type="ECO:0000256" key="3">
    <source>
        <dbReference type="ARBA" id="ARBA00022490"/>
    </source>
</evidence>
<comment type="cofactor">
    <cofactor evidence="1 6">
        <name>a divalent metal cation</name>
        <dbReference type="ChEBI" id="CHEBI:60240"/>
    </cofactor>
</comment>
<dbReference type="InterPro" id="IPR003697">
    <property type="entry name" value="Maf-like"/>
</dbReference>
<dbReference type="SUPFAM" id="SSF52972">
    <property type="entry name" value="ITPase-like"/>
    <property type="match status" value="1"/>
</dbReference>
<dbReference type="RefSeq" id="WP_003355530.1">
    <property type="nucleotide sequence ID" value="NZ_JH414764.1"/>
</dbReference>
<dbReference type="AlphaFoldDB" id="G9QQ66"/>